<accession>A0A080LZ07</accession>
<dbReference type="Proteomes" id="UP000020077">
    <property type="component" value="Unassembled WGS sequence"/>
</dbReference>
<dbReference type="GO" id="GO:0007165">
    <property type="term" value="P:signal transduction"/>
    <property type="evidence" value="ECO:0007669"/>
    <property type="project" value="InterPro"/>
</dbReference>
<organism evidence="2 3">
    <name type="scientific">Candidatus Accumulibacter phosphatis</name>
    <dbReference type="NCBI Taxonomy" id="327160"/>
    <lineage>
        <taxon>Bacteria</taxon>
        <taxon>Pseudomonadati</taxon>
        <taxon>Pseudomonadota</taxon>
        <taxon>Betaproteobacteria</taxon>
        <taxon>Candidatus Accumulibacter</taxon>
    </lineage>
</organism>
<name>A0A080LZ07_9PROT</name>
<sequence>MEVNVVLIDDNKVNRRHLVEWLTRVKPVKCENDVVTFRFHSFRPENSREDPRRIDVDATLKKALALEPGVAVIDLRLNGNAGNDYSGAALSLRIKAACNDCCIILVSYFFDEAPRLLDDIEIFRFRVDRNQSGYGKELQKQFKEAVRHHVSAIALRQLLNTPVTPGPHAKQSPSRAVYISYARDDQGDIGSSREEIVNRIERSLLRHGYDARRDTRNLGYTGLISAFMKEIGAGGCVVAVLSEKYLRSQFCMYELLEVHRNQDFHKRLCPIVLPDARLISIGDRRPYVNYWLSQFQEVQRLYRKIRLADVALEELNEVHRYRDISQEAGRLLAFIADMNYSTPEELEKDDFAILRKRIDECLK</sequence>
<dbReference type="Pfam" id="PF13676">
    <property type="entry name" value="TIR_2"/>
    <property type="match status" value="1"/>
</dbReference>
<reference evidence="2 3" key="1">
    <citation type="submission" date="2014-02" db="EMBL/GenBank/DDBJ databases">
        <title>Expanding our view of genomic diversity in Candidatus Accumulibacter clades.</title>
        <authorList>
            <person name="Skennerton C.T."/>
            <person name="Barr J.J."/>
            <person name="Slater F.R."/>
            <person name="Bond P.L."/>
            <person name="Tyson G.W."/>
        </authorList>
    </citation>
    <scope>NUCLEOTIDE SEQUENCE [LARGE SCALE GENOMIC DNA]</scope>
    <source>
        <strain evidence="3">BA-91</strain>
    </source>
</reference>
<comment type="caution">
    <text evidence="2">The sequence shown here is derived from an EMBL/GenBank/DDBJ whole genome shotgun (WGS) entry which is preliminary data.</text>
</comment>
<proteinExistence type="predicted"/>
<dbReference type="InterPro" id="IPR000157">
    <property type="entry name" value="TIR_dom"/>
</dbReference>
<evidence type="ECO:0000313" key="2">
    <source>
        <dbReference type="EMBL" id="KFB74006.1"/>
    </source>
</evidence>
<dbReference type="PROSITE" id="PS50104">
    <property type="entry name" value="TIR"/>
    <property type="match status" value="1"/>
</dbReference>
<dbReference type="SUPFAM" id="SSF52200">
    <property type="entry name" value="Toll/Interleukin receptor TIR domain"/>
    <property type="match status" value="1"/>
</dbReference>
<evidence type="ECO:0000259" key="1">
    <source>
        <dbReference type="PROSITE" id="PS50104"/>
    </source>
</evidence>
<dbReference type="AlphaFoldDB" id="A0A080LZ07"/>
<gene>
    <name evidence="2" type="ORF">AW09_000717</name>
</gene>
<dbReference type="InterPro" id="IPR035897">
    <property type="entry name" value="Toll_tir_struct_dom_sf"/>
</dbReference>
<feature type="domain" description="TIR" evidence="1">
    <location>
        <begin position="173"/>
        <end position="309"/>
    </location>
</feature>
<evidence type="ECO:0000313" key="3">
    <source>
        <dbReference type="Proteomes" id="UP000020077"/>
    </source>
</evidence>
<protein>
    <recommendedName>
        <fullName evidence="1">TIR domain-containing protein</fullName>
    </recommendedName>
</protein>
<dbReference type="Gene3D" id="3.40.50.10140">
    <property type="entry name" value="Toll/interleukin-1 receptor homology (TIR) domain"/>
    <property type="match status" value="1"/>
</dbReference>
<dbReference type="EMBL" id="JDVG02000121">
    <property type="protein sequence ID" value="KFB74006.1"/>
    <property type="molecule type" value="Genomic_DNA"/>
</dbReference>